<dbReference type="OrthoDB" id="6075923at2759"/>
<keyword evidence="1" id="KW-1133">Transmembrane helix</keyword>
<name>A0A2A2KA33_9BILA</name>
<gene>
    <name evidence="4" type="ORF">WR25_05393</name>
</gene>
<dbReference type="PANTHER" id="PTHR10590:SF4">
    <property type="entry name" value="SOLUTE CARRIER FAMILY 28 MEMBER 3"/>
    <property type="match status" value="1"/>
</dbReference>
<dbReference type="PANTHER" id="PTHR10590">
    <property type="entry name" value="SODIUM/NUCLEOSIDE COTRANSPORTER"/>
    <property type="match status" value="1"/>
</dbReference>
<dbReference type="AlphaFoldDB" id="A0A2A2KA33"/>
<dbReference type="InterPro" id="IPR011642">
    <property type="entry name" value="Gate_dom"/>
</dbReference>
<dbReference type="GO" id="GO:0005415">
    <property type="term" value="F:nucleoside:sodium symporter activity"/>
    <property type="evidence" value="ECO:0007669"/>
    <property type="project" value="TreeGrafter"/>
</dbReference>
<dbReference type="Pfam" id="PF07662">
    <property type="entry name" value="Nucleos_tra2_C"/>
    <property type="match status" value="1"/>
</dbReference>
<dbReference type="EMBL" id="LIAE01009215">
    <property type="protein sequence ID" value="PAV70760.1"/>
    <property type="molecule type" value="Genomic_DNA"/>
</dbReference>
<feature type="transmembrane region" description="Helical" evidence="1">
    <location>
        <begin position="205"/>
        <end position="224"/>
    </location>
</feature>
<evidence type="ECO:0000256" key="1">
    <source>
        <dbReference type="SAM" id="Phobius"/>
    </source>
</evidence>
<comment type="caution">
    <text evidence="4">The sequence shown here is derived from an EMBL/GenBank/DDBJ whole genome shotgun (WGS) entry which is preliminary data.</text>
</comment>
<organism evidence="4 5">
    <name type="scientific">Diploscapter pachys</name>
    <dbReference type="NCBI Taxonomy" id="2018661"/>
    <lineage>
        <taxon>Eukaryota</taxon>
        <taxon>Metazoa</taxon>
        <taxon>Ecdysozoa</taxon>
        <taxon>Nematoda</taxon>
        <taxon>Chromadorea</taxon>
        <taxon>Rhabditida</taxon>
        <taxon>Rhabditina</taxon>
        <taxon>Rhabditomorpha</taxon>
        <taxon>Rhabditoidea</taxon>
        <taxon>Rhabditidae</taxon>
        <taxon>Diploscapter</taxon>
    </lineage>
</organism>
<dbReference type="InterPro" id="IPR011657">
    <property type="entry name" value="CNT_C_dom"/>
</dbReference>
<accession>A0A2A2KA33</accession>
<dbReference type="GO" id="GO:0005886">
    <property type="term" value="C:plasma membrane"/>
    <property type="evidence" value="ECO:0007669"/>
    <property type="project" value="TreeGrafter"/>
</dbReference>
<feature type="transmembrane region" description="Helical" evidence="1">
    <location>
        <begin position="81"/>
        <end position="103"/>
    </location>
</feature>
<reference evidence="4 5" key="1">
    <citation type="journal article" date="2017" name="Curr. Biol.">
        <title>Genome architecture and evolution of a unichromosomal asexual nematode.</title>
        <authorList>
            <person name="Fradin H."/>
            <person name="Zegar C."/>
            <person name="Gutwein M."/>
            <person name="Lucas J."/>
            <person name="Kovtun M."/>
            <person name="Corcoran D."/>
            <person name="Baugh L.R."/>
            <person name="Kiontke K."/>
            <person name="Gunsalus K."/>
            <person name="Fitch D.H."/>
            <person name="Piano F."/>
        </authorList>
    </citation>
    <scope>NUCLEOTIDE SEQUENCE [LARGE SCALE GENOMIC DNA]</scope>
    <source>
        <strain evidence="4">PF1309</strain>
    </source>
</reference>
<evidence type="ECO:0000313" key="5">
    <source>
        <dbReference type="Proteomes" id="UP000218231"/>
    </source>
</evidence>
<protein>
    <submittedName>
        <fullName evidence="4">Uncharacterized protein</fullName>
    </submittedName>
</protein>
<sequence length="357" mass="38252">MAPVFLFSALQVLIYFGAIVAVLYYWGVMQMVLKKIAWFMRFTLGTTATESLAACANTLLGMSEGPLLIRPYLEKMTASELHAICTSGFSCIAGSLFSAYISFGACPNYLMAASILSAPGSLAFSKLLYPETKKSQLKEVKDLELEKPTESNVIECLSNGAASMVGVVFAIGANLVVFNALMALLDDIINYIGSLIGYNGWSFQIILGYIFFPLAYIMGVTANLDETLRVAQLMGTKTAVNEFVAYQKLGEMTSAGLLSARSAMIATYSLCSFANFGSVGIQLELLGSMAPSQKPVLSKIIMQALLAGSVSSFYTATIAGILIDSPTLCLPKNNAGSCFDPNKFINQTISTTTNSIF</sequence>
<feature type="domain" description="Concentrative nucleoside transporter C-terminal" evidence="2">
    <location>
        <begin position="109"/>
        <end position="320"/>
    </location>
</feature>
<evidence type="ECO:0000259" key="3">
    <source>
        <dbReference type="Pfam" id="PF07670"/>
    </source>
</evidence>
<dbReference type="InterPro" id="IPR008276">
    <property type="entry name" value="C_nuclsd_transpt"/>
</dbReference>
<dbReference type="STRING" id="2018661.A0A2A2KA33"/>
<feature type="transmembrane region" description="Helical" evidence="1">
    <location>
        <begin position="301"/>
        <end position="323"/>
    </location>
</feature>
<feature type="transmembrane region" description="Helical" evidence="1">
    <location>
        <begin position="38"/>
        <end position="60"/>
    </location>
</feature>
<feature type="transmembrane region" description="Helical" evidence="1">
    <location>
        <begin position="161"/>
        <end position="185"/>
    </location>
</feature>
<feature type="transmembrane region" description="Helical" evidence="1">
    <location>
        <begin position="262"/>
        <end position="281"/>
    </location>
</feature>
<feature type="transmembrane region" description="Helical" evidence="1">
    <location>
        <begin position="5"/>
        <end position="26"/>
    </location>
</feature>
<feature type="domain" description="Nucleoside transporter/FeoB GTPase Gate" evidence="3">
    <location>
        <begin position="7"/>
        <end position="104"/>
    </location>
</feature>
<keyword evidence="5" id="KW-1185">Reference proteome</keyword>
<evidence type="ECO:0000259" key="2">
    <source>
        <dbReference type="Pfam" id="PF07662"/>
    </source>
</evidence>
<keyword evidence="1" id="KW-0472">Membrane</keyword>
<evidence type="ECO:0000313" key="4">
    <source>
        <dbReference type="EMBL" id="PAV70760.1"/>
    </source>
</evidence>
<dbReference type="Proteomes" id="UP000218231">
    <property type="component" value="Unassembled WGS sequence"/>
</dbReference>
<dbReference type="Pfam" id="PF07670">
    <property type="entry name" value="Gate"/>
    <property type="match status" value="1"/>
</dbReference>
<keyword evidence="1" id="KW-0812">Transmembrane</keyword>
<proteinExistence type="predicted"/>